<dbReference type="InterPro" id="IPR036291">
    <property type="entry name" value="NAD(P)-bd_dom_sf"/>
</dbReference>
<dbReference type="InterPro" id="IPR016040">
    <property type="entry name" value="NAD(P)-bd_dom"/>
</dbReference>
<sequence length="280" mass="29394">MHTVTVAGASGKTGRHVVEQAAERGWEVRRAGRRDTGGPGRWVPLDWDDPTSWAPAFAGSDAAYVLIPFNHPGAAEATPAVLKAAGAAGVGRIVLLSSWDAAHAADDDPLRVAERALLDQHVHAAVLRPTWFMDNFTHGSFAAMTAEGELRLPCGDGRIPLVDTRDIAAVGVACLAPDGPTGLLPITGPAAVDHHEVAAALAAAAGRAIRYTSVEPEEFIALLEARGFSRAYGQFLADALGEVATGRLVVPVERTVDEVLGRAPHSITEFAAHYSALLRS</sequence>
<dbReference type="Pfam" id="PF13460">
    <property type="entry name" value="NAD_binding_10"/>
    <property type="match status" value="1"/>
</dbReference>
<name>A0ABP3YJH3_9PSEU</name>
<dbReference type="RefSeq" id="WP_343944238.1">
    <property type="nucleotide sequence ID" value="NZ_BAAAHP010000163.1"/>
</dbReference>
<proteinExistence type="predicted"/>
<reference evidence="3" key="1">
    <citation type="journal article" date="2019" name="Int. J. Syst. Evol. Microbiol.">
        <title>The Global Catalogue of Microorganisms (GCM) 10K type strain sequencing project: providing services to taxonomists for standard genome sequencing and annotation.</title>
        <authorList>
            <consortium name="The Broad Institute Genomics Platform"/>
            <consortium name="The Broad Institute Genome Sequencing Center for Infectious Disease"/>
            <person name="Wu L."/>
            <person name="Ma J."/>
        </authorList>
    </citation>
    <scope>NUCLEOTIDE SEQUENCE [LARGE SCALE GENOMIC DNA]</scope>
    <source>
        <strain evidence="3">JCM 11117</strain>
    </source>
</reference>
<accession>A0ABP3YJH3</accession>
<evidence type="ECO:0000313" key="2">
    <source>
        <dbReference type="EMBL" id="GAA0895712.1"/>
    </source>
</evidence>
<dbReference type="Proteomes" id="UP001499967">
    <property type="component" value="Unassembled WGS sequence"/>
</dbReference>
<organism evidence="2 3">
    <name type="scientific">Pseudonocardia zijingensis</name>
    <dbReference type="NCBI Taxonomy" id="153376"/>
    <lineage>
        <taxon>Bacteria</taxon>
        <taxon>Bacillati</taxon>
        <taxon>Actinomycetota</taxon>
        <taxon>Actinomycetes</taxon>
        <taxon>Pseudonocardiales</taxon>
        <taxon>Pseudonocardiaceae</taxon>
        <taxon>Pseudonocardia</taxon>
    </lineage>
</organism>
<dbReference type="PANTHER" id="PTHR43162">
    <property type="match status" value="1"/>
</dbReference>
<evidence type="ECO:0000313" key="3">
    <source>
        <dbReference type="Proteomes" id="UP001499967"/>
    </source>
</evidence>
<dbReference type="Gene3D" id="3.90.25.10">
    <property type="entry name" value="UDP-galactose 4-epimerase, domain 1"/>
    <property type="match status" value="1"/>
</dbReference>
<dbReference type="EMBL" id="BAAAHP010000163">
    <property type="protein sequence ID" value="GAA0895712.1"/>
    <property type="molecule type" value="Genomic_DNA"/>
</dbReference>
<comment type="caution">
    <text evidence="2">The sequence shown here is derived from an EMBL/GenBank/DDBJ whole genome shotgun (WGS) entry which is preliminary data.</text>
</comment>
<gene>
    <name evidence="2" type="ORF">GCM10009559_52410</name>
</gene>
<protein>
    <submittedName>
        <fullName evidence="2">NAD(P)H-binding protein</fullName>
    </submittedName>
</protein>
<dbReference type="PANTHER" id="PTHR43162:SF1">
    <property type="entry name" value="PRESTALK A DIFFERENTIATION PROTEIN A"/>
    <property type="match status" value="1"/>
</dbReference>
<feature type="domain" description="NAD(P)-binding" evidence="1">
    <location>
        <begin position="8"/>
        <end position="175"/>
    </location>
</feature>
<dbReference type="SUPFAM" id="SSF51735">
    <property type="entry name" value="NAD(P)-binding Rossmann-fold domains"/>
    <property type="match status" value="1"/>
</dbReference>
<keyword evidence="3" id="KW-1185">Reference proteome</keyword>
<dbReference type="InterPro" id="IPR051604">
    <property type="entry name" value="Ergot_Alk_Oxidoreductase"/>
</dbReference>
<dbReference type="Gene3D" id="3.40.50.720">
    <property type="entry name" value="NAD(P)-binding Rossmann-like Domain"/>
    <property type="match status" value="1"/>
</dbReference>
<evidence type="ECO:0000259" key="1">
    <source>
        <dbReference type="Pfam" id="PF13460"/>
    </source>
</evidence>